<evidence type="ECO:0000313" key="13">
    <source>
        <dbReference type="Proteomes" id="UP000075243"/>
    </source>
</evidence>
<evidence type="ECO:0000256" key="10">
    <source>
        <dbReference type="PIRSR" id="PIRSR602401-1"/>
    </source>
</evidence>
<dbReference type="PROSITE" id="PS00086">
    <property type="entry name" value="CYTOCHROME_P450"/>
    <property type="match status" value="1"/>
</dbReference>
<dbReference type="SUPFAM" id="SSF48264">
    <property type="entry name" value="Cytochrome P450"/>
    <property type="match status" value="1"/>
</dbReference>
<evidence type="ECO:0000256" key="11">
    <source>
        <dbReference type="RuleBase" id="RU000461"/>
    </source>
</evidence>
<dbReference type="GO" id="GO:0016705">
    <property type="term" value="F:oxidoreductase activity, acting on paired donors, with incorporation or reduction of molecular oxygen"/>
    <property type="evidence" value="ECO:0007669"/>
    <property type="project" value="InterPro"/>
</dbReference>
<accession>A0A151TM94</accession>
<evidence type="ECO:0000256" key="9">
    <source>
        <dbReference type="ARBA" id="ARBA00023136"/>
    </source>
</evidence>
<dbReference type="CDD" id="cd20655">
    <property type="entry name" value="CYP93"/>
    <property type="match status" value="1"/>
</dbReference>
<evidence type="ECO:0000256" key="5">
    <source>
        <dbReference type="ARBA" id="ARBA00022723"/>
    </source>
</evidence>
<dbReference type="InterPro" id="IPR036396">
    <property type="entry name" value="Cyt_P450_sf"/>
</dbReference>
<dbReference type="PRINTS" id="PR00463">
    <property type="entry name" value="EP450I"/>
</dbReference>
<comment type="subcellular location">
    <subcellularLocation>
        <location evidence="2">Membrane</location>
    </subcellularLocation>
</comment>
<evidence type="ECO:0000256" key="4">
    <source>
        <dbReference type="ARBA" id="ARBA00022617"/>
    </source>
</evidence>
<evidence type="ECO:0000256" key="1">
    <source>
        <dbReference type="ARBA" id="ARBA00001971"/>
    </source>
</evidence>
<dbReference type="Gene3D" id="1.10.630.10">
    <property type="entry name" value="Cytochrome P450"/>
    <property type="match status" value="1"/>
</dbReference>
<keyword evidence="7 10" id="KW-0408">Iron</keyword>
<proteinExistence type="inferred from homology"/>
<dbReference type="Pfam" id="PF00067">
    <property type="entry name" value="p450"/>
    <property type="match status" value="2"/>
</dbReference>
<feature type="binding site" description="axial binding residue" evidence="10">
    <location>
        <position position="454"/>
    </location>
    <ligand>
        <name>heme</name>
        <dbReference type="ChEBI" id="CHEBI:30413"/>
    </ligand>
    <ligandPart>
        <name>Fe</name>
        <dbReference type="ChEBI" id="CHEBI:18248"/>
    </ligandPart>
</feature>
<keyword evidence="8 11" id="KW-0503">Monooxygenase</keyword>
<sequence>MEALLFVSFLVSAAVCYVFLLRGKQQNLPPSPALRLPLVGHMHLLGPLLHQSLHRLSLRHGPIFSLRFGSVPCVVASSPHLAKQLLHTNELAFIRRIETTAVKRLTYDSSLAFAPYGDYWRFIKKLSMNQLLGSRSIASFQHLRHNETRRFLGLLAQRARAHESVNVTEELLKLTNNVISVMMLGEAEEARDVVRGVTQIFGEFNVSDFIWVFKKLDLQGFGKRIEDLFQKFDTLVERVISKREEMRKKGMGNDESQGQVRDFLDILLDCVQDENSEVKINRVHIKALIMSYQLKSSLITLCYSLIQDFFTAGTDTQAISTEWALVELIKNPLLLQKAREEIDNVVGKGKLVEESDCPNLPYLQAIVKETFRLHPPVPMVTRRCVTSCSIENYVIPENTLLFVNIWSMGRDPNYWENPLEFRPERFLKVGEEGQIDVRGQHFQLLPFGSGRRMCPGVSLAMQEVPALLAAIIQCFDFQVVDSNGEVLKGENVVNIDVSERPGLTAPRAHDLVCFPVERPNLNFRN</sequence>
<dbReference type="Gramene" id="C.cajan_21139.t">
    <property type="protein sequence ID" value="C.cajan_21139.t"/>
    <property type="gene ID" value="C.cajan_21139"/>
</dbReference>
<dbReference type="EMBL" id="CM003606">
    <property type="protein sequence ID" value="KYP68149.1"/>
    <property type="molecule type" value="Genomic_DNA"/>
</dbReference>
<dbReference type="InterPro" id="IPR001128">
    <property type="entry name" value="Cyt_P450"/>
</dbReference>
<evidence type="ECO:0000256" key="8">
    <source>
        <dbReference type="ARBA" id="ARBA00023033"/>
    </source>
</evidence>
<protein>
    <submittedName>
        <fullName evidence="12">Licodione synthase</fullName>
    </submittedName>
</protein>
<dbReference type="PANTHER" id="PTHR47943:SF8">
    <property type="entry name" value="CYTOCHROME P450"/>
    <property type="match status" value="1"/>
</dbReference>
<dbReference type="GO" id="GO:0016020">
    <property type="term" value="C:membrane"/>
    <property type="evidence" value="ECO:0007669"/>
    <property type="project" value="UniProtKB-SubCell"/>
</dbReference>
<keyword evidence="9" id="KW-0472">Membrane</keyword>
<dbReference type="FunFam" id="1.10.630.10:FF:000019">
    <property type="entry name" value="Cytochrome P450 family protein"/>
    <property type="match status" value="1"/>
</dbReference>
<keyword evidence="5 10" id="KW-0479">Metal-binding</keyword>
<evidence type="ECO:0000256" key="7">
    <source>
        <dbReference type="ARBA" id="ARBA00023004"/>
    </source>
</evidence>
<evidence type="ECO:0000256" key="2">
    <source>
        <dbReference type="ARBA" id="ARBA00004370"/>
    </source>
</evidence>
<keyword evidence="13" id="KW-1185">Reference proteome</keyword>
<dbReference type="STRING" id="3821.A0A151TM94"/>
<keyword evidence="4 10" id="KW-0349">Heme</keyword>
<comment type="similarity">
    <text evidence="3 11">Belongs to the cytochrome P450 family.</text>
</comment>
<name>A0A151TM94_CAJCA</name>
<dbReference type="GO" id="GO:0005506">
    <property type="term" value="F:iron ion binding"/>
    <property type="evidence" value="ECO:0007669"/>
    <property type="project" value="InterPro"/>
</dbReference>
<evidence type="ECO:0000313" key="12">
    <source>
        <dbReference type="EMBL" id="KYP68149.1"/>
    </source>
</evidence>
<dbReference type="PRINTS" id="PR00385">
    <property type="entry name" value="P450"/>
</dbReference>
<dbReference type="InterPro" id="IPR002401">
    <property type="entry name" value="Cyt_P450_E_grp-I"/>
</dbReference>
<dbReference type="AlphaFoldDB" id="A0A151TM94"/>
<dbReference type="PANTHER" id="PTHR47943">
    <property type="entry name" value="CYTOCHROME P450 93A3-LIKE"/>
    <property type="match status" value="1"/>
</dbReference>
<evidence type="ECO:0000256" key="6">
    <source>
        <dbReference type="ARBA" id="ARBA00023002"/>
    </source>
</evidence>
<comment type="cofactor">
    <cofactor evidence="1 10">
        <name>heme</name>
        <dbReference type="ChEBI" id="CHEBI:30413"/>
    </cofactor>
</comment>
<gene>
    <name evidence="12" type="ORF">KK1_021768</name>
</gene>
<dbReference type="GO" id="GO:0004497">
    <property type="term" value="F:monooxygenase activity"/>
    <property type="evidence" value="ECO:0007669"/>
    <property type="project" value="UniProtKB-KW"/>
</dbReference>
<dbReference type="GO" id="GO:0020037">
    <property type="term" value="F:heme binding"/>
    <property type="evidence" value="ECO:0007669"/>
    <property type="project" value="InterPro"/>
</dbReference>
<keyword evidence="6 11" id="KW-0560">Oxidoreductase</keyword>
<reference evidence="12 13" key="1">
    <citation type="journal article" date="2012" name="Nat. Biotechnol.">
        <title>Draft genome sequence of pigeonpea (Cajanus cajan), an orphan legume crop of resource-poor farmers.</title>
        <authorList>
            <person name="Varshney R.K."/>
            <person name="Chen W."/>
            <person name="Li Y."/>
            <person name="Bharti A.K."/>
            <person name="Saxena R.K."/>
            <person name="Schlueter J.A."/>
            <person name="Donoghue M.T."/>
            <person name="Azam S."/>
            <person name="Fan G."/>
            <person name="Whaley A.M."/>
            <person name="Farmer A.D."/>
            <person name="Sheridan J."/>
            <person name="Iwata A."/>
            <person name="Tuteja R."/>
            <person name="Penmetsa R.V."/>
            <person name="Wu W."/>
            <person name="Upadhyaya H.D."/>
            <person name="Yang S.P."/>
            <person name="Shah T."/>
            <person name="Saxena K.B."/>
            <person name="Michael T."/>
            <person name="McCombie W.R."/>
            <person name="Yang B."/>
            <person name="Zhang G."/>
            <person name="Yang H."/>
            <person name="Wang J."/>
            <person name="Spillane C."/>
            <person name="Cook D.R."/>
            <person name="May G.D."/>
            <person name="Xu X."/>
            <person name="Jackson S.A."/>
        </authorList>
    </citation>
    <scope>NUCLEOTIDE SEQUENCE [LARGE SCALE GENOMIC DNA]</scope>
    <source>
        <strain evidence="13">cv. Asha</strain>
    </source>
</reference>
<dbReference type="InterPro" id="IPR017972">
    <property type="entry name" value="Cyt_P450_CS"/>
</dbReference>
<dbReference type="Proteomes" id="UP000075243">
    <property type="component" value="Chromosome 4"/>
</dbReference>
<organism evidence="12 13">
    <name type="scientific">Cajanus cajan</name>
    <name type="common">Pigeon pea</name>
    <name type="synonym">Cajanus indicus</name>
    <dbReference type="NCBI Taxonomy" id="3821"/>
    <lineage>
        <taxon>Eukaryota</taxon>
        <taxon>Viridiplantae</taxon>
        <taxon>Streptophyta</taxon>
        <taxon>Embryophyta</taxon>
        <taxon>Tracheophyta</taxon>
        <taxon>Spermatophyta</taxon>
        <taxon>Magnoliopsida</taxon>
        <taxon>eudicotyledons</taxon>
        <taxon>Gunneridae</taxon>
        <taxon>Pentapetalae</taxon>
        <taxon>rosids</taxon>
        <taxon>fabids</taxon>
        <taxon>Fabales</taxon>
        <taxon>Fabaceae</taxon>
        <taxon>Papilionoideae</taxon>
        <taxon>50 kb inversion clade</taxon>
        <taxon>NPAAA clade</taxon>
        <taxon>indigoferoid/millettioid clade</taxon>
        <taxon>Phaseoleae</taxon>
        <taxon>Cajanus</taxon>
    </lineage>
</organism>
<dbReference type="OMA" id="HYSNFEE"/>
<evidence type="ECO:0000256" key="3">
    <source>
        <dbReference type="ARBA" id="ARBA00010617"/>
    </source>
</evidence>